<accession>A0A8X6TIN8</accession>
<dbReference type="OrthoDB" id="6436010at2759"/>
<dbReference type="AlphaFoldDB" id="A0A8X6TIN8"/>
<keyword evidence="2" id="KW-1185">Reference proteome</keyword>
<proteinExistence type="predicted"/>
<evidence type="ECO:0000313" key="2">
    <source>
        <dbReference type="Proteomes" id="UP000887013"/>
    </source>
</evidence>
<protein>
    <submittedName>
        <fullName evidence="1">Uncharacterized protein</fullName>
    </submittedName>
</protein>
<gene>
    <name evidence="1" type="ORF">NPIL_679331</name>
</gene>
<evidence type="ECO:0000313" key="1">
    <source>
        <dbReference type="EMBL" id="GFT21521.1"/>
    </source>
</evidence>
<reference evidence="1" key="1">
    <citation type="submission" date="2020-08" db="EMBL/GenBank/DDBJ databases">
        <title>Multicomponent nature underlies the extraordinary mechanical properties of spider dragline silk.</title>
        <authorList>
            <person name="Kono N."/>
            <person name="Nakamura H."/>
            <person name="Mori M."/>
            <person name="Yoshida Y."/>
            <person name="Ohtoshi R."/>
            <person name="Malay A.D."/>
            <person name="Moran D.A.P."/>
            <person name="Tomita M."/>
            <person name="Numata K."/>
            <person name="Arakawa K."/>
        </authorList>
    </citation>
    <scope>NUCLEOTIDE SEQUENCE</scope>
</reference>
<dbReference type="Proteomes" id="UP000887013">
    <property type="component" value="Unassembled WGS sequence"/>
</dbReference>
<comment type="caution">
    <text evidence="1">The sequence shown here is derived from an EMBL/GenBank/DDBJ whole genome shotgun (WGS) entry which is preliminary data.</text>
</comment>
<organism evidence="1 2">
    <name type="scientific">Nephila pilipes</name>
    <name type="common">Giant wood spider</name>
    <name type="synonym">Nephila maculata</name>
    <dbReference type="NCBI Taxonomy" id="299642"/>
    <lineage>
        <taxon>Eukaryota</taxon>
        <taxon>Metazoa</taxon>
        <taxon>Ecdysozoa</taxon>
        <taxon>Arthropoda</taxon>
        <taxon>Chelicerata</taxon>
        <taxon>Arachnida</taxon>
        <taxon>Araneae</taxon>
        <taxon>Araneomorphae</taxon>
        <taxon>Entelegynae</taxon>
        <taxon>Araneoidea</taxon>
        <taxon>Nephilidae</taxon>
        <taxon>Nephila</taxon>
    </lineage>
</organism>
<dbReference type="EMBL" id="BMAW01011003">
    <property type="protein sequence ID" value="GFT21521.1"/>
    <property type="molecule type" value="Genomic_DNA"/>
</dbReference>
<name>A0A8X6TIN8_NEPPI</name>
<sequence length="154" mass="17889">MDRGDLVTGAFKSTEVGIHGNDTRIFLLHSMLFREKERGMRQNNPCNPPLSLDGRWEEKYHRLLCPVCIGKTDIFQKKESRALSVPLDGILTLSSYGEELSARDQRLLISELLKYLPVQTTICPKRGEKLQHKKKQQQEWTRLRKNIHEGYVLK</sequence>